<dbReference type="InterPro" id="IPR051203">
    <property type="entry name" value="Polysaccharide_Synthase-Rel"/>
</dbReference>
<evidence type="ECO:0000313" key="4">
    <source>
        <dbReference type="EMBL" id="OIQ97579.1"/>
    </source>
</evidence>
<dbReference type="Pfam" id="PF02719">
    <property type="entry name" value="Polysacc_synt_2"/>
    <property type="match status" value="1"/>
</dbReference>
<dbReference type="InterPro" id="IPR003869">
    <property type="entry name" value="Polysac_CapD-like"/>
</dbReference>
<keyword evidence="2" id="KW-0472">Membrane</keyword>
<dbReference type="PANTHER" id="PTHR43318:SF1">
    <property type="entry name" value="POLYSACCHARIDE BIOSYNTHESIS PROTEIN EPSC-RELATED"/>
    <property type="match status" value="1"/>
</dbReference>
<dbReference type="EC" id="4.2.1.135" evidence="4"/>
<dbReference type="Pfam" id="PF13727">
    <property type="entry name" value="CoA_binding_3"/>
    <property type="match status" value="1"/>
</dbReference>
<dbReference type="SUPFAM" id="SSF51735">
    <property type="entry name" value="NAD(P)-binding Rossmann-fold domains"/>
    <property type="match status" value="1"/>
</dbReference>
<dbReference type="PANTHER" id="PTHR43318">
    <property type="entry name" value="UDP-N-ACETYLGLUCOSAMINE 4,6-DEHYDRATASE"/>
    <property type="match status" value="1"/>
</dbReference>
<organism evidence="4">
    <name type="scientific">mine drainage metagenome</name>
    <dbReference type="NCBI Taxonomy" id="410659"/>
    <lineage>
        <taxon>unclassified sequences</taxon>
        <taxon>metagenomes</taxon>
        <taxon>ecological metagenomes</taxon>
    </lineage>
</organism>
<feature type="transmembrane region" description="Helical" evidence="2">
    <location>
        <begin position="81"/>
        <end position="103"/>
    </location>
</feature>
<evidence type="ECO:0000259" key="3">
    <source>
        <dbReference type="Pfam" id="PF02719"/>
    </source>
</evidence>
<dbReference type="InterPro" id="IPR029063">
    <property type="entry name" value="SAM-dependent_MTases_sf"/>
</dbReference>
<dbReference type="Gene3D" id="3.40.50.720">
    <property type="entry name" value="NAD(P)-binding Rossmann-like Domain"/>
    <property type="match status" value="2"/>
</dbReference>
<comment type="caution">
    <text evidence="4">The sequence shown here is derived from an EMBL/GenBank/DDBJ whole genome shotgun (WGS) entry which is preliminary data.</text>
</comment>
<accession>A0A1J5S707</accession>
<evidence type="ECO:0000256" key="1">
    <source>
        <dbReference type="ARBA" id="ARBA00007430"/>
    </source>
</evidence>
<feature type="domain" description="Polysaccharide biosynthesis protein CapD-like" evidence="3">
    <location>
        <begin position="285"/>
        <end position="567"/>
    </location>
</feature>
<dbReference type="CDD" id="cd05237">
    <property type="entry name" value="UDP_invert_4-6DH_SDR_e"/>
    <property type="match status" value="1"/>
</dbReference>
<dbReference type="AlphaFoldDB" id="A0A1J5S707"/>
<gene>
    <name evidence="4" type="primary">pglF_6</name>
    <name evidence="4" type="ORF">GALL_204630</name>
</gene>
<proteinExistence type="inferred from homology"/>
<feature type="transmembrane region" description="Helical" evidence="2">
    <location>
        <begin position="48"/>
        <end position="69"/>
    </location>
</feature>
<evidence type="ECO:0000256" key="2">
    <source>
        <dbReference type="SAM" id="Phobius"/>
    </source>
</evidence>
<name>A0A1J5S707_9ZZZZ</name>
<dbReference type="SUPFAM" id="SSF53335">
    <property type="entry name" value="S-adenosyl-L-methionine-dependent methyltransferases"/>
    <property type="match status" value="1"/>
</dbReference>
<reference evidence="4" key="1">
    <citation type="submission" date="2016-10" db="EMBL/GenBank/DDBJ databases">
        <title>Sequence of Gallionella enrichment culture.</title>
        <authorList>
            <person name="Poehlein A."/>
            <person name="Muehling M."/>
            <person name="Daniel R."/>
        </authorList>
    </citation>
    <scope>NUCLEOTIDE SEQUENCE</scope>
</reference>
<keyword evidence="2" id="KW-0812">Transmembrane</keyword>
<protein>
    <submittedName>
        <fullName evidence="4">UDP-N-acetyl-alpha-D-glucosamine C6 dehydratase</fullName>
        <ecNumber evidence="4">4.2.1.135</ecNumber>
    </submittedName>
</protein>
<sequence>MKKTLINSITFLALLHDVAVATIAWGVAFLLRFNFSIPIEHIHYMEQSVIWVVPLQGAVFISFSLYRGMWRFASLPDLKRILFAVSLSAVLVTAMLFMFQSTIVVPRSVLVLDPLLLMLMMGGSRFAYRAWREHQLFGVNLGQGTPVVVLGSGDAAVALVKDLVRSQEWHVVGLLGDDESVIGREIMGVKVLGNIEQLPSIAKALDIRDVIVAKPSDAHQARRRAVEIASKAGLNVLTVPSVEDLMSGKVKVSKIRQVEIEDLLGRDAVSLDNSGLQSLINGQVVLVSGAGGSIGSELCRQIVKYKPATLICLDISEFSLYVLEQELSALQLTTTLVYKTCDVKNRVRINHLLTQYQPTIVFHAAAYKHVPMMENGNVWEALSNNVIGTYTLASACKEAGVAKFVLISTDKAVNPTNVMGASKRLAEMVCQGLQEDVGTRFVIVRFGNVLGSSGSVIPKFREQIAKGGPITITHPEITRYFMSIPEAAQLVMQAGLMGAGGEIFVLDMGEPVKIVALAADMIRLSGLALDEIEIEFVGLRPGEKLYEELLADDEHTMPTPHEKLRIAKARTTDTAWVNNLLKWIESAHSANESLVKAELAVWVEEYSPQYLDANAGFANLTAERVVIH</sequence>
<dbReference type="InterPro" id="IPR036291">
    <property type="entry name" value="NAD(P)-bd_dom_sf"/>
</dbReference>
<keyword evidence="4" id="KW-0456">Lyase</keyword>
<comment type="similarity">
    <text evidence="1">Belongs to the polysaccharide synthase family.</text>
</comment>
<dbReference type="EMBL" id="MLJW01000131">
    <property type="protein sequence ID" value="OIQ97579.1"/>
    <property type="molecule type" value="Genomic_DNA"/>
</dbReference>
<keyword evidence="2" id="KW-1133">Transmembrane helix</keyword>
<dbReference type="GO" id="GO:0016829">
    <property type="term" value="F:lyase activity"/>
    <property type="evidence" value="ECO:0007669"/>
    <property type="project" value="UniProtKB-KW"/>
</dbReference>